<feature type="transmembrane region" description="Helical" evidence="1">
    <location>
        <begin position="45"/>
        <end position="62"/>
    </location>
</feature>
<dbReference type="EMBL" id="CP020918">
    <property type="protein sequence ID" value="AWG22240.1"/>
    <property type="molecule type" value="Genomic_DNA"/>
</dbReference>
<keyword evidence="1" id="KW-1133">Transmembrane helix</keyword>
<name>A0A2S1LEN4_9FLAO</name>
<dbReference type="KEGG" id="ffa:FFWV33_12290"/>
<evidence type="ECO:0000313" key="2">
    <source>
        <dbReference type="EMBL" id="AWG22240.1"/>
    </source>
</evidence>
<sequence>MDQQSIFFTVLVAIVSFPLMLLAIKFQSKKINIKVEEKISTSFTIWFSSFFISFTLFLKIALQEIENTIEIIIYSRTISNTFFEVMQKISINIGFTFLATFFVYYIINTVTKLFLGDRKNHIEMDNNNITYFVIKGLVFVLFTFAILPFFEHFLQWFAPIVNTPFYH</sequence>
<dbReference type="Proteomes" id="UP000244527">
    <property type="component" value="Chromosome"/>
</dbReference>
<keyword evidence="1" id="KW-0472">Membrane</keyword>
<reference evidence="2 3" key="1">
    <citation type="submission" date="2017-04" db="EMBL/GenBank/DDBJ databases">
        <title>Compelte genome sequence of WV33.</title>
        <authorList>
            <person name="Lee P.C."/>
        </authorList>
    </citation>
    <scope>NUCLEOTIDE SEQUENCE [LARGE SCALE GENOMIC DNA]</scope>
    <source>
        <strain evidence="2 3">WV33</strain>
    </source>
</reference>
<accession>A0A2S1LEN4</accession>
<gene>
    <name evidence="2" type="ORF">FFWV33_12290</name>
</gene>
<evidence type="ECO:0000313" key="3">
    <source>
        <dbReference type="Proteomes" id="UP000244527"/>
    </source>
</evidence>
<feature type="transmembrane region" description="Helical" evidence="1">
    <location>
        <begin position="89"/>
        <end position="107"/>
    </location>
</feature>
<dbReference type="RefSeq" id="WP_108741169.1">
    <property type="nucleotide sequence ID" value="NZ_CP020918.1"/>
</dbReference>
<dbReference type="OrthoDB" id="1359491at2"/>
<proteinExistence type="predicted"/>
<protein>
    <submittedName>
        <fullName evidence="2">Uncharacterized protein</fullName>
    </submittedName>
</protein>
<keyword evidence="3" id="KW-1185">Reference proteome</keyword>
<evidence type="ECO:0000256" key="1">
    <source>
        <dbReference type="SAM" id="Phobius"/>
    </source>
</evidence>
<feature type="transmembrane region" description="Helical" evidence="1">
    <location>
        <begin position="6"/>
        <end position="24"/>
    </location>
</feature>
<feature type="transmembrane region" description="Helical" evidence="1">
    <location>
        <begin position="128"/>
        <end position="150"/>
    </location>
</feature>
<organism evidence="2 3">
    <name type="scientific">Flavobacterium faecale</name>
    <dbReference type="NCBI Taxonomy" id="1355330"/>
    <lineage>
        <taxon>Bacteria</taxon>
        <taxon>Pseudomonadati</taxon>
        <taxon>Bacteroidota</taxon>
        <taxon>Flavobacteriia</taxon>
        <taxon>Flavobacteriales</taxon>
        <taxon>Flavobacteriaceae</taxon>
        <taxon>Flavobacterium</taxon>
    </lineage>
</organism>
<dbReference type="AlphaFoldDB" id="A0A2S1LEN4"/>
<keyword evidence="1" id="KW-0812">Transmembrane</keyword>